<evidence type="ECO:0000256" key="4">
    <source>
        <dbReference type="ARBA" id="ARBA00023163"/>
    </source>
</evidence>
<feature type="coiled-coil region" evidence="6">
    <location>
        <begin position="64"/>
        <end position="91"/>
    </location>
</feature>
<dbReference type="InterPro" id="IPR028002">
    <property type="entry name" value="Myb_DNA-bind_5"/>
</dbReference>
<keyword evidence="4" id="KW-0804">Transcription</keyword>
<evidence type="ECO:0000256" key="6">
    <source>
        <dbReference type="SAM" id="Coils"/>
    </source>
</evidence>
<keyword evidence="10" id="KW-1185">Reference proteome</keyword>
<evidence type="ECO:0000256" key="1">
    <source>
        <dbReference type="ARBA" id="ARBA00011764"/>
    </source>
</evidence>
<comment type="subunit">
    <text evidence="1">Self-associates forming complexes of several hundred monomers.</text>
</comment>
<keyword evidence="3" id="KW-0805">Transcription regulation</keyword>
<dbReference type="AlphaFoldDB" id="A0A9P0LLJ6"/>
<feature type="domain" description="Myb/SANT-like DNA-binding" evidence="8">
    <location>
        <begin position="11"/>
        <end position="80"/>
    </location>
</feature>
<evidence type="ECO:0000259" key="8">
    <source>
        <dbReference type="Pfam" id="PF13873"/>
    </source>
</evidence>
<proteinExistence type="predicted"/>
<protein>
    <recommendedName>
        <fullName evidence="2">Regulatory protein zeste</fullName>
    </recommendedName>
</protein>
<accession>A0A9P0LLJ6</accession>
<feature type="compositionally biased region" description="Basic residues" evidence="7">
    <location>
        <begin position="216"/>
        <end position="229"/>
    </location>
</feature>
<evidence type="ECO:0000313" key="10">
    <source>
        <dbReference type="Proteomes" id="UP001152888"/>
    </source>
</evidence>
<feature type="region of interest" description="Disordered" evidence="7">
    <location>
        <begin position="216"/>
        <end position="269"/>
    </location>
</feature>
<sequence length="297" mass="34091">MTAKPTKRLMFSEAHCHSLVDIVLRYKNIVECKRTDAVTWKQKAAAWEKIAELYNSATTESRTADQLRCKFDNLKKEVRKYEANRRQNLLRTGGGADERNLKKAVIMLYEKIKSIIGLSVHGLQPSVGDSDDASFENKEEAASVCMDESNKNTENVHEEDVDLASMSIVLNEDSESNTEALEQTCELQTPSVPVPQQSPLAVKVIHDWSDYTPRHLQSRKHRVLQGKRKRSEEQSSKEGLTSLKRKLLDEEAARNKEHHEQKMKNEQELHELKAKNLQLQNKKLEYEILLLQKQIDA</sequence>
<feature type="region of interest" description="Disordered" evidence="7">
    <location>
        <begin position="173"/>
        <end position="194"/>
    </location>
</feature>
<feature type="compositionally biased region" description="Basic and acidic residues" evidence="7">
    <location>
        <begin position="246"/>
        <end position="269"/>
    </location>
</feature>
<name>A0A9P0LLJ6_ACAOB</name>
<reference evidence="9" key="1">
    <citation type="submission" date="2022-03" db="EMBL/GenBank/DDBJ databases">
        <authorList>
            <person name="Sayadi A."/>
        </authorList>
    </citation>
    <scope>NUCLEOTIDE SEQUENCE</scope>
</reference>
<comment type="caution">
    <text evidence="9">The sequence shown here is derived from an EMBL/GenBank/DDBJ whole genome shotgun (WGS) entry which is preliminary data.</text>
</comment>
<organism evidence="9 10">
    <name type="scientific">Acanthoscelides obtectus</name>
    <name type="common">Bean weevil</name>
    <name type="synonym">Bruchus obtectus</name>
    <dbReference type="NCBI Taxonomy" id="200917"/>
    <lineage>
        <taxon>Eukaryota</taxon>
        <taxon>Metazoa</taxon>
        <taxon>Ecdysozoa</taxon>
        <taxon>Arthropoda</taxon>
        <taxon>Hexapoda</taxon>
        <taxon>Insecta</taxon>
        <taxon>Pterygota</taxon>
        <taxon>Neoptera</taxon>
        <taxon>Endopterygota</taxon>
        <taxon>Coleoptera</taxon>
        <taxon>Polyphaga</taxon>
        <taxon>Cucujiformia</taxon>
        <taxon>Chrysomeloidea</taxon>
        <taxon>Chrysomelidae</taxon>
        <taxon>Bruchinae</taxon>
        <taxon>Bruchini</taxon>
        <taxon>Acanthoscelides</taxon>
    </lineage>
</organism>
<feature type="compositionally biased region" description="Polar residues" evidence="7">
    <location>
        <begin position="177"/>
        <end position="189"/>
    </location>
</feature>
<evidence type="ECO:0000256" key="2">
    <source>
        <dbReference type="ARBA" id="ARBA00016807"/>
    </source>
</evidence>
<dbReference type="OrthoDB" id="6769707at2759"/>
<gene>
    <name evidence="9" type="ORF">ACAOBT_LOCUS24381</name>
</gene>
<dbReference type="Pfam" id="PF13873">
    <property type="entry name" value="Myb_DNA-bind_5"/>
    <property type="match status" value="1"/>
</dbReference>
<comment type="function">
    <text evidence="5">Involved in transvection phenomena (= synapsis-dependent gene expression), where the synaptic pairing of chromosomes carrying genes with which zeste interacts influences the expression of these genes. Zeste binds to DNA and stimulates transcription from a nearby promoter.</text>
</comment>
<dbReference type="EMBL" id="CAKOFQ010007330">
    <property type="protein sequence ID" value="CAH1998434.1"/>
    <property type="molecule type" value="Genomic_DNA"/>
</dbReference>
<keyword evidence="6" id="KW-0175">Coiled coil</keyword>
<evidence type="ECO:0000256" key="5">
    <source>
        <dbReference type="ARBA" id="ARBA00025466"/>
    </source>
</evidence>
<evidence type="ECO:0000256" key="7">
    <source>
        <dbReference type="SAM" id="MobiDB-lite"/>
    </source>
</evidence>
<dbReference type="Proteomes" id="UP001152888">
    <property type="component" value="Unassembled WGS sequence"/>
</dbReference>
<evidence type="ECO:0000256" key="3">
    <source>
        <dbReference type="ARBA" id="ARBA00023015"/>
    </source>
</evidence>
<evidence type="ECO:0000313" key="9">
    <source>
        <dbReference type="EMBL" id="CAH1998434.1"/>
    </source>
</evidence>